<sequence length="86" mass="9256">MRNIHRAGTIALALSTALIAESAVATTLSYGSYVSRSHTLHTDAVQPFFEAIEQDTDSSLRFRLHTDGTGVLKPKLCPSGLLIVSK</sequence>
<proteinExistence type="predicted"/>
<dbReference type="AlphaFoldDB" id="A0A6F8XEK9"/>
<reference evidence="1 2" key="1">
    <citation type="submission" date="2020-03" db="EMBL/GenBank/DDBJ databases">
        <title>Complete Genome Sequence of Halomonas meridiana strain Eplume2, isolated from hydrothermal-plume in the north east Pacific Ocean.</title>
        <authorList>
            <person name="Kurihara Y."/>
            <person name="Kawai S."/>
            <person name="Sakai A."/>
            <person name="Galipon J."/>
            <person name="Arakawa K."/>
        </authorList>
    </citation>
    <scope>NUCLEOTIDE SEQUENCE [LARGE SCALE GENOMIC DNA]</scope>
    <source>
        <strain evidence="1 2">Eplume2</strain>
    </source>
</reference>
<protein>
    <submittedName>
        <fullName evidence="1">Uncharacterized protein</fullName>
    </submittedName>
</protein>
<evidence type="ECO:0000313" key="2">
    <source>
        <dbReference type="Proteomes" id="UP000501053"/>
    </source>
</evidence>
<organism evidence="1 2">
    <name type="scientific">Vreelandella aquamarina</name>
    <dbReference type="NCBI Taxonomy" id="77097"/>
    <lineage>
        <taxon>Bacteria</taxon>
        <taxon>Pseudomonadati</taxon>
        <taxon>Pseudomonadota</taxon>
        <taxon>Gammaproteobacteria</taxon>
        <taxon>Oceanospirillales</taxon>
        <taxon>Halomonadaceae</taxon>
        <taxon>Vreelandella</taxon>
    </lineage>
</organism>
<name>A0A6F8XEK9_9GAMM</name>
<dbReference type="RefSeq" id="WP_172515347.1">
    <property type="nucleotide sequence ID" value="NZ_AP022869.1"/>
</dbReference>
<keyword evidence="2" id="KW-1185">Reference proteome</keyword>
<accession>A0A6F8XEK9</accession>
<dbReference type="Proteomes" id="UP000501053">
    <property type="component" value="Chromosome"/>
</dbReference>
<gene>
    <name evidence="1" type="ORF">HMEPL2_29730</name>
</gene>
<evidence type="ECO:0000313" key="1">
    <source>
        <dbReference type="EMBL" id="BCB72622.1"/>
    </source>
</evidence>
<dbReference type="EMBL" id="AP022869">
    <property type="protein sequence ID" value="BCB72622.1"/>
    <property type="molecule type" value="Genomic_DNA"/>
</dbReference>